<sequence length="242" mass="26710">MSPIFPTTVRVQDLADDEFAVSGYIDTVPSSITSDDAVEWIHRYCVLSNGHMFLFESASMDSVEIDRMELCTSTTVFPTVKLASPSPLAFEIVGDATDMKKSWILSTLNKSSKNTWIDFVNNEIVNSTSNGVAMIPVSRTLNLTSAQERVRRLQMQLELAQISVMMPPLSARRDSEMSNPSLSYYSDARPVGIRGGGIFGGVDDDDEQVKRKPSLIGKDAGVVLPKKVKSSKAQVNKMYIQF</sequence>
<evidence type="ECO:0000313" key="2">
    <source>
        <dbReference type="EMBL" id="ORY46512.1"/>
    </source>
</evidence>
<dbReference type="AlphaFoldDB" id="A0A1Y2CHM7"/>
<dbReference type="Pfam" id="PF00169">
    <property type="entry name" value="PH"/>
    <property type="match status" value="1"/>
</dbReference>
<gene>
    <name evidence="2" type="ORF">BCR33DRAFT_715571</name>
</gene>
<dbReference type="InterPro" id="IPR011993">
    <property type="entry name" value="PH-like_dom_sf"/>
</dbReference>
<dbReference type="PROSITE" id="PS50003">
    <property type="entry name" value="PH_DOMAIN"/>
    <property type="match status" value="1"/>
</dbReference>
<reference evidence="2 3" key="1">
    <citation type="submission" date="2016-07" db="EMBL/GenBank/DDBJ databases">
        <title>Pervasive Adenine N6-methylation of Active Genes in Fungi.</title>
        <authorList>
            <consortium name="DOE Joint Genome Institute"/>
            <person name="Mondo S.J."/>
            <person name="Dannebaum R.O."/>
            <person name="Kuo R.C."/>
            <person name="Labutti K."/>
            <person name="Haridas S."/>
            <person name="Kuo A."/>
            <person name="Salamov A."/>
            <person name="Ahrendt S.R."/>
            <person name="Lipzen A."/>
            <person name="Sullivan W."/>
            <person name="Andreopoulos W.B."/>
            <person name="Clum A."/>
            <person name="Lindquist E."/>
            <person name="Daum C."/>
            <person name="Ramamoorthy G.K."/>
            <person name="Gryganskyi A."/>
            <person name="Culley D."/>
            <person name="Magnuson J.K."/>
            <person name="James T.Y."/>
            <person name="O'Malley M.A."/>
            <person name="Stajich J.E."/>
            <person name="Spatafora J.W."/>
            <person name="Visel A."/>
            <person name="Grigoriev I.V."/>
        </authorList>
    </citation>
    <scope>NUCLEOTIDE SEQUENCE [LARGE SCALE GENOMIC DNA]</scope>
    <source>
        <strain evidence="2 3">JEL800</strain>
    </source>
</reference>
<proteinExistence type="predicted"/>
<organism evidence="2 3">
    <name type="scientific">Rhizoclosmatium globosum</name>
    <dbReference type="NCBI Taxonomy" id="329046"/>
    <lineage>
        <taxon>Eukaryota</taxon>
        <taxon>Fungi</taxon>
        <taxon>Fungi incertae sedis</taxon>
        <taxon>Chytridiomycota</taxon>
        <taxon>Chytridiomycota incertae sedis</taxon>
        <taxon>Chytridiomycetes</taxon>
        <taxon>Chytridiales</taxon>
        <taxon>Chytriomycetaceae</taxon>
        <taxon>Rhizoclosmatium</taxon>
    </lineage>
</organism>
<dbReference type="Proteomes" id="UP000193642">
    <property type="component" value="Unassembled WGS sequence"/>
</dbReference>
<dbReference type="Gene3D" id="2.30.29.30">
    <property type="entry name" value="Pleckstrin-homology domain (PH domain)/Phosphotyrosine-binding domain (PTB)"/>
    <property type="match status" value="1"/>
</dbReference>
<feature type="domain" description="PH" evidence="1">
    <location>
        <begin position="18"/>
        <end position="125"/>
    </location>
</feature>
<keyword evidence="3" id="KW-1185">Reference proteome</keyword>
<evidence type="ECO:0000259" key="1">
    <source>
        <dbReference type="PROSITE" id="PS50003"/>
    </source>
</evidence>
<dbReference type="CDD" id="cd00821">
    <property type="entry name" value="PH"/>
    <property type="match status" value="1"/>
</dbReference>
<accession>A0A1Y2CHM7</accession>
<protein>
    <recommendedName>
        <fullName evidence="1">PH domain-containing protein</fullName>
    </recommendedName>
</protein>
<evidence type="ECO:0000313" key="3">
    <source>
        <dbReference type="Proteomes" id="UP000193642"/>
    </source>
</evidence>
<name>A0A1Y2CHM7_9FUNG</name>
<dbReference type="OrthoDB" id="2162438at2759"/>
<comment type="caution">
    <text evidence="2">The sequence shown here is derived from an EMBL/GenBank/DDBJ whole genome shotgun (WGS) entry which is preliminary data.</text>
</comment>
<dbReference type="SUPFAM" id="SSF50729">
    <property type="entry name" value="PH domain-like"/>
    <property type="match status" value="1"/>
</dbReference>
<dbReference type="InterPro" id="IPR001849">
    <property type="entry name" value="PH_domain"/>
</dbReference>
<dbReference type="EMBL" id="MCGO01000016">
    <property type="protein sequence ID" value="ORY46512.1"/>
    <property type="molecule type" value="Genomic_DNA"/>
</dbReference>